<dbReference type="EMBL" id="BQKI01000001">
    <property type="protein sequence ID" value="GJM84794.1"/>
    <property type="molecule type" value="Genomic_DNA"/>
</dbReference>
<organism evidence="6 7">
    <name type="scientific">Eleusine coracana subsp. coracana</name>
    <dbReference type="NCBI Taxonomy" id="191504"/>
    <lineage>
        <taxon>Eukaryota</taxon>
        <taxon>Viridiplantae</taxon>
        <taxon>Streptophyta</taxon>
        <taxon>Embryophyta</taxon>
        <taxon>Tracheophyta</taxon>
        <taxon>Spermatophyta</taxon>
        <taxon>Magnoliopsida</taxon>
        <taxon>Liliopsida</taxon>
        <taxon>Poales</taxon>
        <taxon>Poaceae</taxon>
        <taxon>PACMAD clade</taxon>
        <taxon>Chloridoideae</taxon>
        <taxon>Cynodonteae</taxon>
        <taxon>Eleusininae</taxon>
        <taxon>Eleusine</taxon>
    </lineage>
</organism>
<keyword evidence="3" id="KW-0274">FAD</keyword>
<evidence type="ECO:0000256" key="2">
    <source>
        <dbReference type="ARBA" id="ARBA00022630"/>
    </source>
</evidence>
<evidence type="ECO:0000313" key="6">
    <source>
        <dbReference type="EMBL" id="GJM84794.1"/>
    </source>
</evidence>
<evidence type="ECO:0000256" key="4">
    <source>
        <dbReference type="ARBA" id="ARBA00023002"/>
    </source>
</evidence>
<name>A0AAV5BD31_ELECO</name>
<evidence type="ECO:0000256" key="1">
    <source>
        <dbReference type="ARBA" id="ARBA00010790"/>
    </source>
</evidence>
<dbReference type="InterPro" id="IPR000172">
    <property type="entry name" value="GMC_OxRdtase_N"/>
</dbReference>
<reference evidence="6" key="1">
    <citation type="journal article" date="2018" name="DNA Res.">
        <title>Multiple hybrid de novo genome assembly of finger millet, an orphan allotetraploid crop.</title>
        <authorList>
            <person name="Hatakeyama M."/>
            <person name="Aluri S."/>
            <person name="Balachadran M.T."/>
            <person name="Sivarajan S.R."/>
            <person name="Patrignani A."/>
            <person name="Gruter S."/>
            <person name="Poveda L."/>
            <person name="Shimizu-Inatsugi R."/>
            <person name="Baeten J."/>
            <person name="Francoijs K.J."/>
            <person name="Nataraja K.N."/>
            <person name="Reddy Y.A.N."/>
            <person name="Phadnis S."/>
            <person name="Ravikumar R.L."/>
            <person name="Schlapbach R."/>
            <person name="Sreeman S.M."/>
            <person name="Shimizu K.K."/>
        </authorList>
    </citation>
    <scope>NUCLEOTIDE SEQUENCE</scope>
</reference>
<dbReference type="Proteomes" id="UP001054889">
    <property type="component" value="Unassembled WGS sequence"/>
</dbReference>
<dbReference type="PANTHER" id="PTHR46056">
    <property type="entry name" value="LONG-CHAIN-ALCOHOL OXIDASE"/>
    <property type="match status" value="1"/>
</dbReference>
<feature type="domain" description="Glucose-methanol-choline oxidoreductase N-terminal" evidence="5">
    <location>
        <begin position="2"/>
        <end position="55"/>
    </location>
</feature>
<gene>
    <name evidence="6" type="primary">ga00500</name>
    <name evidence="6" type="ORF">PR202_ga00500</name>
</gene>
<evidence type="ECO:0000313" key="7">
    <source>
        <dbReference type="Proteomes" id="UP001054889"/>
    </source>
</evidence>
<keyword evidence="2" id="KW-0285">Flavoprotein</keyword>
<dbReference type="GO" id="GO:0016614">
    <property type="term" value="F:oxidoreductase activity, acting on CH-OH group of donors"/>
    <property type="evidence" value="ECO:0007669"/>
    <property type="project" value="InterPro"/>
</dbReference>
<proteinExistence type="inferred from homology"/>
<evidence type="ECO:0000259" key="5">
    <source>
        <dbReference type="Pfam" id="PF00732"/>
    </source>
</evidence>
<dbReference type="GO" id="GO:0050660">
    <property type="term" value="F:flavin adenine dinucleotide binding"/>
    <property type="evidence" value="ECO:0007669"/>
    <property type="project" value="InterPro"/>
</dbReference>
<dbReference type="Pfam" id="PF00732">
    <property type="entry name" value="GMC_oxred_N"/>
    <property type="match status" value="1"/>
</dbReference>
<comment type="caution">
    <text evidence="6">The sequence shown here is derived from an EMBL/GenBank/DDBJ whole genome shotgun (WGS) entry which is preliminary data.</text>
</comment>
<sequence>MGRSKKCVGLLASCTSDGGITKKLRIEAKVSIAALLRNSGLKNRHIGRNLHLHPVSVAWGYFPPEKQAEAIADQKVLRGRHHIITSMHRVTNRTIVETPALGPGAFAAMVLWESGRDMKEQMRRYAHTTHTFALVRDRGDGFVDGEGRVRFTPSREGRVLPLQGRRGVPGGAGQEAVALLLNDEACRAATLN</sequence>
<reference evidence="6" key="2">
    <citation type="submission" date="2021-12" db="EMBL/GenBank/DDBJ databases">
        <title>Resequencing data analysis of finger millet.</title>
        <authorList>
            <person name="Hatakeyama M."/>
            <person name="Aluri S."/>
            <person name="Balachadran M.T."/>
            <person name="Sivarajan S.R."/>
            <person name="Poveda L."/>
            <person name="Shimizu-Inatsugi R."/>
            <person name="Schlapbach R."/>
            <person name="Sreeman S.M."/>
            <person name="Shimizu K.K."/>
        </authorList>
    </citation>
    <scope>NUCLEOTIDE SEQUENCE</scope>
</reference>
<keyword evidence="4" id="KW-0560">Oxidoreductase</keyword>
<dbReference type="PANTHER" id="PTHR46056:SF2">
    <property type="entry name" value="OS10G0474800 PROTEIN"/>
    <property type="match status" value="1"/>
</dbReference>
<comment type="similarity">
    <text evidence="1">Belongs to the GMC oxidoreductase family.</text>
</comment>
<accession>A0AAV5BD31</accession>
<protein>
    <recommendedName>
        <fullName evidence="5">Glucose-methanol-choline oxidoreductase N-terminal domain-containing protein</fullName>
    </recommendedName>
</protein>
<dbReference type="AlphaFoldDB" id="A0AAV5BD31"/>
<keyword evidence="7" id="KW-1185">Reference proteome</keyword>
<evidence type="ECO:0000256" key="3">
    <source>
        <dbReference type="ARBA" id="ARBA00022827"/>
    </source>
</evidence>